<protein>
    <submittedName>
        <fullName evidence="1">Uncharacterized protein</fullName>
    </submittedName>
</protein>
<sequence>MSDVEKQFVTEAISDVEKIRERLGSHGTFKLRVLLEMVVIELKNAQSFIATASQPDTPSEL</sequence>
<accession>A0A512JLS8</accession>
<dbReference type="EMBL" id="BJZV01000014">
    <property type="protein sequence ID" value="GEP10911.1"/>
    <property type="molecule type" value="Genomic_DNA"/>
</dbReference>
<name>A0A512JLS8_9HYPH</name>
<gene>
    <name evidence="1" type="ORF">MGN01_27560</name>
</gene>
<reference evidence="1 2" key="1">
    <citation type="submission" date="2019-07" db="EMBL/GenBank/DDBJ databases">
        <title>Whole genome shotgun sequence of Methylobacterium gnaphalii NBRC 107716.</title>
        <authorList>
            <person name="Hosoyama A."/>
            <person name="Uohara A."/>
            <person name="Ohji S."/>
            <person name="Ichikawa N."/>
        </authorList>
    </citation>
    <scope>NUCLEOTIDE SEQUENCE [LARGE SCALE GENOMIC DNA]</scope>
    <source>
        <strain evidence="1 2">NBRC 107716</strain>
    </source>
</reference>
<dbReference type="AlphaFoldDB" id="A0A512JLS8"/>
<proteinExistence type="predicted"/>
<keyword evidence="2" id="KW-1185">Reference proteome</keyword>
<dbReference type="Proteomes" id="UP000321750">
    <property type="component" value="Unassembled WGS sequence"/>
</dbReference>
<evidence type="ECO:0000313" key="1">
    <source>
        <dbReference type="EMBL" id="GEP10911.1"/>
    </source>
</evidence>
<comment type="caution">
    <text evidence="1">The sequence shown here is derived from an EMBL/GenBank/DDBJ whole genome shotgun (WGS) entry which is preliminary data.</text>
</comment>
<evidence type="ECO:0000313" key="2">
    <source>
        <dbReference type="Proteomes" id="UP000321750"/>
    </source>
</evidence>
<organism evidence="1 2">
    <name type="scientific">Methylobacterium gnaphalii</name>
    <dbReference type="NCBI Taxonomy" id="1010610"/>
    <lineage>
        <taxon>Bacteria</taxon>
        <taxon>Pseudomonadati</taxon>
        <taxon>Pseudomonadota</taxon>
        <taxon>Alphaproteobacteria</taxon>
        <taxon>Hyphomicrobiales</taxon>
        <taxon>Methylobacteriaceae</taxon>
        <taxon>Methylobacterium</taxon>
    </lineage>
</organism>